<dbReference type="Gene3D" id="3.40.50.300">
    <property type="entry name" value="P-loop containing nucleotide triphosphate hydrolases"/>
    <property type="match status" value="1"/>
</dbReference>
<evidence type="ECO:0000259" key="10">
    <source>
        <dbReference type="PROSITE" id="PS50893"/>
    </source>
</evidence>
<dbReference type="InterPro" id="IPR036640">
    <property type="entry name" value="ABC1_TM_sf"/>
</dbReference>
<dbReference type="SMART" id="SM00382">
    <property type="entry name" value="AAA"/>
    <property type="match status" value="1"/>
</dbReference>
<evidence type="ECO:0000256" key="3">
    <source>
        <dbReference type="ARBA" id="ARBA00022475"/>
    </source>
</evidence>
<gene>
    <name evidence="12" type="ORF">H8699_02740</name>
</gene>
<feature type="transmembrane region" description="Helical" evidence="9">
    <location>
        <begin position="279"/>
        <end position="297"/>
    </location>
</feature>
<dbReference type="SUPFAM" id="SSF90123">
    <property type="entry name" value="ABC transporter transmembrane region"/>
    <property type="match status" value="1"/>
</dbReference>
<dbReference type="GO" id="GO:0005886">
    <property type="term" value="C:plasma membrane"/>
    <property type="evidence" value="ECO:0007669"/>
    <property type="project" value="UniProtKB-SubCell"/>
</dbReference>
<keyword evidence="6 12" id="KW-0067">ATP-binding</keyword>
<keyword evidence="3" id="KW-1003">Cell membrane</keyword>
<dbReference type="InterPro" id="IPR017871">
    <property type="entry name" value="ABC_transporter-like_CS"/>
</dbReference>
<feature type="transmembrane region" description="Helical" evidence="9">
    <location>
        <begin position="249"/>
        <end position="267"/>
    </location>
</feature>
<evidence type="ECO:0000256" key="6">
    <source>
        <dbReference type="ARBA" id="ARBA00022840"/>
    </source>
</evidence>
<keyword evidence="7 9" id="KW-1133">Transmembrane helix</keyword>
<evidence type="ECO:0000256" key="8">
    <source>
        <dbReference type="ARBA" id="ARBA00023136"/>
    </source>
</evidence>
<feature type="domain" description="ABC transporter" evidence="10">
    <location>
        <begin position="336"/>
        <end position="570"/>
    </location>
</feature>
<evidence type="ECO:0000259" key="11">
    <source>
        <dbReference type="PROSITE" id="PS50929"/>
    </source>
</evidence>
<keyword evidence="4 9" id="KW-0812">Transmembrane</keyword>
<dbReference type="SUPFAM" id="SSF52540">
    <property type="entry name" value="P-loop containing nucleoside triphosphate hydrolases"/>
    <property type="match status" value="1"/>
</dbReference>
<feature type="transmembrane region" description="Helical" evidence="9">
    <location>
        <begin position="52"/>
        <end position="69"/>
    </location>
</feature>
<protein>
    <submittedName>
        <fullName evidence="12">ABC transporter ATP-binding protein</fullName>
    </submittedName>
</protein>
<dbReference type="FunFam" id="3.40.50.300:FF:000287">
    <property type="entry name" value="Multidrug ABC transporter ATP-binding protein"/>
    <property type="match status" value="1"/>
</dbReference>
<keyword evidence="5" id="KW-0547">Nucleotide-binding</keyword>
<dbReference type="GO" id="GO:0016887">
    <property type="term" value="F:ATP hydrolysis activity"/>
    <property type="evidence" value="ECO:0007669"/>
    <property type="project" value="InterPro"/>
</dbReference>
<keyword evidence="8 9" id="KW-0472">Membrane</keyword>
<dbReference type="InterPro" id="IPR003593">
    <property type="entry name" value="AAA+_ATPase"/>
</dbReference>
<sequence>MNMTKRLLLLARKHWGTLAIAAAGLVGAAVLNLVTPEMVRMLTARLENGEMTVSMLWVFAAILVGAYLLRMGCRFISVYVSHLAAWRFVSELTLTIYDKLQTLSLRFFQDKQTGQLMSRMINDTRQIELLVAHALPDLISNALVIVGVAIMLFVINPMLALFTLIPVPFVVVVGSLFSKKVAPLFRINQQVLGELNGVTQDNLSGMKEIQAFGQEEREHQKMDGYREKYAACNIKANFASGLFHPGVEFLTSLGTVIVVGLGGLMAMQGQMAISDIVGFLMYLSLFYTPLATLARLVEDVQVTYAGAIRVFEVLDAESEIKDLPGAKAIKNAKGRIDFENVSFHYAKEEPVLSDICFTAMPGEMIALVGPTGVGKSTIVSLIERFYDPVQGRVCLDGQDIKGLTVASLREQISIVLQDVFLFNGTIAENIAYGVREASLEEIRQAARIAHADDFIMQMPKGYETIVGERGVRLSGGQKQRIAIARAVLRNSPILILDEATSAVDTETEAEIQDAIEALAGSRTIVVIAHRLSTVMRADQILVLENGRVVERGKHEELVRQGGLYAKLSQVQWKTAERQMQNFLRMDEEPGA</sequence>
<evidence type="ECO:0000313" key="12">
    <source>
        <dbReference type="EMBL" id="MBC8528355.1"/>
    </source>
</evidence>
<evidence type="ECO:0000256" key="7">
    <source>
        <dbReference type="ARBA" id="ARBA00022989"/>
    </source>
</evidence>
<dbReference type="FunFam" id="1.20.1560.10:FF:000011">
    <property type="entry name" value="Multidrug ABC transporter ATP-binding protein"/>
    <property type="match status" value="1"/>
</dbReference>
<evidence type="ECO:0000256" key="9">
    <source>
        <dbReference type="SAM" id="Phobius"/>
    </source>
</evidence>
<keyword evidence="13" id="KW-1185">Reference proteome</keyword>
<evidence type="ECO:0000256" key="5">
    <source>
        <dbReference type="ARBA" id="ARBA00022741"/>
    </source>
</evidence>
<dbReference type="InterPro" id="IPR027417">
    <property type="entry name" value="P-loop_NTPase"/>
</dbReference>
<dbReference type="PROSITE" id="PS50929">
    <property type="entry name" value="ABC_TM1F"/>
    <property type="match status" value="1"/>
</dbReference>
<dbReference type="EMBL" id="JACRSO010000001">
    <property type="protein sequence ID" value="MBC8528355.1"/>
    <property type="molecule type" value="Genomic_DNA"/>
</dbReference>
<evidence type="ECO:0000256" key="1">
    <source>
        <dbReference type="ARBA" id="ARBA00004651"/>
    </source>
</evidence>
<dbReference type="PANTHER" id="PTHR43394">
    <property type="entry name" value="ATP-DEPENDENT PERMEASE MDL1, MITOCHONDRIAL"/>
    <property type="match status" value="1"/>
</dbReference>
<accession>A0A926CX74</accession>
<dbReference type="CDD" id="cd18778">
    <property type="entry name" value="ABC_6TM_exporter_like"/>
    <property type="match status" value="1"/>
</dbReference>
<proteinExistence type="predicted"/>
<dbReference type="PANTHER" id="PTHR43394:SF1">
    <property type="entry name" value="ATP-BINDING CASSETTE SUB-FAMILY B MEMBER 10, MITOCHONDRIAL"/>
    <property type="match status" value="1"/>
</dbReference>
<evidence type="ECO:0000256" key="2">
    <source>
        <dbReference type="ARBA" id="ARBA00022448"/>
    </source>
</evidence>
<feature type="domain" description="ABC transmembrane type-1" evidence="11">
    <location>
        <begin position="19"/>
        <end position="301"/>
    </location>
</feature>
<dbReference type="PROSITE" id="PS00211">
    <property type="entry name" value="ABC_TRANSPORTER_1"/>
    <property type="match status" value="1"/>
</dbReference>
<dbReference type="AlphaFoldDB" id="A0A926CX74"/>
<keyword evidence="2" id="KW-0813">Transport</keyword>
<dbReference type="Proteomes" id="UP000654279">
    <property type="component" value="Unassembled WGS sequence"/>
</dbReference>
<dbReference type="RefSeq" id="WP_249284378.1">
    <property type="nucleotide sequence ID" value="NZ_JACRSO010000001.1"/>
</dbReference>
<feature type="transmembrane region" description="Helical" evidence="9">
    <location>
        <begin position="129"/>
        <end position="153"/>
    </location>
</feature>
<dbReference type="InterPro" id="IPR011527">
    <property type="entry name" value="ABC1_TM_dom"/>
</dbReference>
<dbReference type="Gene3D" id="1.20.1560.10">
    <property type="entry name" value="ABC transporter type 1, transmembrane domain"/>
    <property type="match status" value="1"/>
</dbReference>
<name>A0A926CX74_9FIRM</name>
<feature type="transmembrane region" description="Helical" evidence="9">
    <location>
        <begin position="159"/>
        <end position="177"/>
    </location>
</feature>
<comment type="subcellular location">
    <subcellularLocation>
        <location evidence="1">Cell membrane</location>
        <topology evidence="1">Multi-pass membrane protein</topology>
    </subcellularLocation>
</comment>
<evidence type="ECO:0000256" key="4">
    <source>
        <dbReference type="ARBA" id="ARBA00022692"/>
    </source>
</evidence>
<reference evidence="12" key="1">
    <citation type="submission" date="2020-08" db="EMBL/GenBank/DDBJ databases">
        <title>Genome public.</title>
        <authorList>
            <person name="Liu C."/>
            <person name="Sun Q."/>
        </authorList>
    </citation>
    <scope>NUCLEOTIDE SEQUENCE</scope>
    <source>
        <strain evidence="12">NSJ-44</strain>
    </source>
</reference>
<dbReference type="InterPro" id="IPR003439">
    <property type="entry name" value="ABC_transporter-like_ATP-bd"/>
</dbReference>
<comment type="caution">
    <text evidence="12">The sequence shown here is derived from an EMBL/GenBank/DDBJ whole genome shotgun (WGS) entry which is preliminary data.</text>
</comment>
<organism evidence="12 13">
    <name type="scientific">Luoshenia tenuis</name>
    <dbReference type="NCBI Taxonomy" id="2763654"/>
    <lineage>
        <taxon>Bacteria</taxon>
        <taxon>Bacillati</taxon>
        <taxon>Bacillota</taxon>
        <taxon>Clostridia</taxon>
        <taxon>Christensenellales</taxon>
        <taxon>Christensenellaceae</taxon>
        <taxon>Luoshenia</taxon>
    </lineage>
</organism>
<dbReference type="GO" id="GO:0015421">
    <property type="term" value="F:ABC-type oligopeptide transporter activity"/>
    <property type="evidence" value="ECO:0007669"/>
    <property type="project" value="TreeGrafter"/>
</dbReference>
<evidence type="ECO:0000313" key="13">
    <source>
        <dbReference type="Proteomes" id="UP000654279"/>
    </source>
</evidence>
<dbReference type="PROSITE" id="PS50893">
    <property type="entry name" value="ABC_TRANSPORTER_2"/>
    <property type="match status" value="1"/>
</dbReference>
<dbReference type="GO" id="GO:0005524">
    <property type="term" value="F:ATP binding"/>
    <property type="evidence" value="ECO:0007669"/>
    <property type="project" value="UniProtKB-KW"/>
</dbReference>
<dbReference type="CDD" id="cd03251">
    <property type="entry name" value="ABCC_MsbA"/>
    <property type="match status" value="1"/>
</dbReference>
<dbReference type="Pfam" id="PF00664">
    <property type="entry name" value="ABC_membrane"/>
    <property type="match status" value="1"/>
</dbReference>
<dbReference type="InterPro" id="IPR039421">
    <property type="entry name" value="Type_1_exporter"/>
</dbReference>
<dbReference type="Pfam" id="PF00005">
    <property type="entry name" value="ABC_tran"/>
    <property type="match status" value="1"/>
</dbReference>